<evidence type="ECO:0000256" key="2">
    <source>
        <dbReference type="SAM" id="Phobius"/>
    </source>
</evidence>
<dbReference type="HOGENOM" id="CLU_2481091_0_0_11"/>
<evidence type="ECO:0000313" key="4">
    <source>
        <dbReference type="Proteomes" id="UP000002007"/>
    </source>
</evidence>
<feature type="region of interest" description="Disordered" evidence="1">
    <location>
        <begin position="57"/>
        <end position="87"/>
    </location>
</feature>
<reference evidence="4" key="1">
    <citation type="journal article" date="2008" name="J. Bacteriol.">
        <title>Genome sequence of the fish pathogen Renibacterium salmoninarum suggests reductive evolution away from an environmental Arthrobacter ancestor.</title>
        <authorList>
            <person name="Wiens G.D."/>
            <person name="Rockey D.D."/>
            <person name="Wu Z."/>
            <person name="Chang J."/>
            <person name="Levy R."/>
            <person name="Crane S."/>
            <person name="Chen D.S."/>
            <person name="Capri G.R."/>
            <person name="Burnett J.R."/>
            <person name="Sudheesh P.S."/>
            <person name="Schipma M.J."/>
            <person name="Burd H."/>
            <person name="Bhattacharyya A."/>
            <person name="Rhodes L.D."/>
            <person name="Kaul R."/>
            <person name="Strom M.S."/>
        </authorList>
    </citation>
    <scope>NUCLEOTIDE SEQUENCE [LARGE SCALE GENOMIC DNA]</scope>
    <source>
        <strain evidence="4">ATCC 33209 / DSM 20767 / JCM 11484 / NBRC 15589 / NCIMB 2235</strain>
    </source>
</reference>
<keyword evidence="4" id="KW-1185">Reference proteome</keyword>
<name>A9WLT4_RENSM</name>
<organism evidence="3 4">
    <name type="scientific">Renibacterium salmoninarum (strain ATCC 33209 / DSM 20767 / JCM 11484 / NBRC 15589 / NCIMB 2235)</name>
    <dbReference type="NCBI Taxonomy" id="288705"/>
    <lineage>
        <taxon>Bacteria</taxon>
        <taxon>Bacillati</taxon>
        <taxon>Actinomycetota</taxon>
        <taxon>Actinomycetes</taxon>
        <taxon>Micrococcales</taxon>
        <taxon>Micrococcaceae</taxon>
        <taxon>Renibacterium</taxon>
    </lineage>
</organism>
<sequence>MRYTEVVSTPMDLSGIWIGIAIVAVVGLLALWFLVIQPRISRKRVLSHQEKALQLATDSGRESGDKYVNESAVRNSMARSSGPLGNS</sequence>
<proteinExistence type="predicted"/>
<dbReference type="RefSeq" id="WP_012243707.1">
    <property type="nucleotide sequence ID" value="NC_010168.1"/>
</dbReference>
<evidence type="ECO:0000313" key="3">
    <source>
        <dbReference type="EMBL" id="ABY21999.1"/>
    </source>
</evidence>
<feature type="compositionally biased region" description="Polar residues" evidence="1">
    <location>
        <begin position="72"/>
        <end position="87"/>
    </location>
</feature>
<feature type="transmembrane region" description="Helical" evidence="2">
    <location>
        <begin position="16"/>
        <end position="36"/>
    </location>
</feature>
<feature type="compositionally biased region" description="Basic and acidic residues" evidence="1">
    <location>
        <begin position="59"/>
        <end position="68"/>
    </location>
</feature>
<accession>A9WLT4</accession>
<protein>
    <submittedName>
        <fullName evidence="3">Uncharacterized protein</fullName>
    </submittedName>
</protein>
<dbReference type="AlphaFoldDB" id="A9WLT4"/>
<dbReference type="Proteomes" id="UP000002007">
    <property type="component" value="Chromosome"/>
</dbReference>
<evidence type="ECO:0000256" key="1">
    <source>
        <dbReference type="SAM" id="MobiDB-lite"/>
    </source>
</evidence>
<keyword evidence="2" id="KW-0472">Membrane</keyword>
<keyword evidence="2" id="KW-0812">Transmembrane</keyword>
<dbReference type="EMBL" id="CP000910">
    <property type="protein sequence ID" value="ABY21999.1"/>
    <property type="molecule type" value="Genomic_DNA"/>
</dbReference>
<gene>
    <name evidence="3" type="ordered locus">RSal33209_0243</name>
</gene>
<keyword evidence="2" id="KW-1133">Transmembrane helix</keyword>
<dbReference type="KEGG" id="rsa:RSal33209_0243"/>